<organism evidence="2 4">
    <name type="scientific">Ephemerocybe angulata</name>
    <dbReference type="NCBI Taxonomy" id="980116"/>
    <lineage>
        <taxon>Eukaryota</taxon>
        <taxon>Fungi</taxon>
        <taxon>Dikarya</taxon>
        <taxon>Basidiomycota</taxon>
        <taxon>Agaricomycotina</taxon>
        <taxon>Agaricomycetes</taxon>
        <taxon>Agaricomycetidae</taxon>
        <taxon>Agaricales</taxon>
        <taxon>Agaricineae</taxon>
        <taxon>Psathyrellaceae</taxon>
        <taxon>Ephemerocybe</taxon>
    </lineage>
</organism>
<evidence type="ECO:0000313" key="3">
    <source>
        <dbReference type="EMBL" id="KAF6755563.1"/>
    </source>
</evidence>
<gene>
    <name evidence="3" type="ORF">DFP72DRAFT_896047</name>
    <name evidence="2" type="ORF">DFP72DRAFT_911600</name>
</gene>
<reference evidence="2 4" key="1">
    <citation type="submission" date="2020-07" db="EMBL/GenBank/DDBJ databases">
        <title>Comparative genomics of pyrophilous fungi reveals a link between fire events and developmental genes.</title>
        <authorList>
            <consortium name="DOE Joint Genome Institute"/>
            <person name="Steindorff A.S."/>
            <person name="Carver A."/>
            <person name="Calhoun S."/>
            <person name="Stillman K."/>
            <person name="Liu H."/>
            <person name="Lipzen A."/>
            <person name="Pangilinan J."/>
            <person name="Labutti K."/>
            <person name="Bruns T.D."/>
            <person name="Grigoriev I.V."/>
        </authorList>
    </citation>
    <scope>NUCLEOTIDE SEQUENCE [LARGE SCALE GENOMIC DNA]</scope>
    <source>
        <strain evidence="2 4">CBS 144469</strain>
    </source>
</reference>
<comment type="caution">
    <text evidence="2">The sequence shown here is derived from an EMBL/GenBank/DDBJ whole genome shotgun (WGS) entry which is preliminary data.</text>
</comment>
<dbReference type="EMBL" id="JACGCI010000059">
    <property type="protein sequence ID" value="KAF6750018.1"/>
    <property type="molecule type" value="Genomic_DNA"/>
</dbReference>
<evidence type="ECO:0000313" key="4">
    <source>
        <dbReference type="Proteomes" id="UP000521943"/>
    </source>
</evidence>
<proteinExistence type="predicted"/>
<dbReference type="EMBL" id="JACGCI010000029">
    <property type="protein sequence ID" value="KAF6755563.1"/>
    <property type="molecule type" value="Genomic_DNA"/>
</dbReference>
<protein>
    <submittedName>
        <fullName evidence="2">Uncharacterized protein</fullName>
    </submittedName>
</protein>
<name>A0A8H6LZN4_9AGAR</name>
<feature type="compositionally biased region" description="Low complexity" evidence="1">
    <location>
        <begin position="39"/>
        <end position="70"/>
    </location>
</feature>
<feature type="compositionally biased region" description="Low complexity" evidence="1">
    <location>
        <begin position="97"/>
        <end position="108"/>
    </location>
</feature>
<dbReference type="AlphaFoldDB" id="A0A8H6LZN4"/>
<dbReference type="Proteomes" id="UP000521943">
    <property type="component" value="Unassembled WGS sequence"/>
</dbReference>
<evidence type="ECO:0000313" key="2">
    <source>
        <dbReference type="EMBL" id="KAF6750018.1"/>
    </source>
</evidence>
<keyword evidence="4" id="KW-1185">Reference proteome</keyword>
<feature type="region of interest" description="Disordered" evidence="1">
    <location>
        <begin position="32"/>
        <end position="109"/>
    </location>
</feature>
<sequence length="151" mass="16748">MPLQLARYVRLSRPRPNARPLAVRLACLDLSTSRQASRPSTPSTLTSLNFPAQRSRSTTPRSLLRSDTSTPSRIHPALQHQSQDPCHPSPYRPGLTPPTNSQSPTPSSLRRHFRIDLPFPIAHLSPFSSPSLPFTCPLPPLKFPPIITTSF</sequence>
<evidence type="ECO:0000256" key="1">
    <source>
        <dbReference type="SAM" id="MobiDB-lite"/>
    </source>
</evidence>
<accession>A0A8H6LZN4</accession>